<dbReference type="PANTHER" id="PTHR46429">
    <property type="entry name" value="23S RRNA (GUANOSINE-2'-O-)-METHYLTRANSFERASE RLMB"/>
    <property type="match status" value="1"/>
</dbReference>
<feature type="domain" description="RNA 2-O ribose methyltransferase substrate binding" evidence="4">
    <location>
        <begin position="6"/>
        <end position="77"/>
    </location>
</feature>
<proteinExistence type="predicted"/>
<dbReference type="Pfam" id="PF08032">
    <property type="entry name" value="SpoU_sub_bind"/>
    <property type="match status" value="1"/>
</dbReference>
<reference evidence="5" key="1">
    <citation type="submission" date="2024-06" db="EMBL/GenBank/DDBJ databases">
        <title>Diversity, functionality, and evolutionary history of bacterial symbionts in false click beetles (Coleoptera, Throscidae).</title>
        <authorList>
            <person name="Wierz J.C."/>
            <person name="Malm H."/>
            <person name="Kaltenpoth M."/>
            <person name="Engl T."/>
        </authorList>
    </citation>
    <scope>NUCLEOTIDE SEQUENCE</scope>
    <source>
        <strain evidence="5">AspAUS03</strain>
    </source>
</reference>
<dbReference type="Gene3D" id="3.40.1280.10">
    <property type="match status" value="1"/>
</dbReference>
<dbReference type="SUPFAM" id="SSF75217">
    <property type="entry name" value="alpha/beta knot"/>
    <property type="match status" value="1"/>
</dbReference>
<keyword evidence="2" id="KW-0808">Transferase</keyword>
<dbReference type="PANTHER" id="PTHR46429:SF1">
    <property type="entry name" value="23S RRNA (GUANOSINE-2'-O-)-METHYLTRANSFERASE RLMB"/>
    <property type="match status" value="1"/>
</dbReference>
<gene>
    <name evidence="5" type="ORF">ABPD24_00405</name>
</gene>
<evidence type="ECO:0000256" key="2">
    <source>
        <dbReference type="ARBA" id="ARBA00022679"/>
    </source>
</evidence>
<accession>A0AAU7QSI2</accession>
<sequence>MKKYNIIYGYKNVKNLLLTNYKKIYKIYTIKKYLSYNIFNLIKSKKINYKIKSKKFINNIFYKKTDNILAYINTIKYFKIKKVINNILKTKKLMTILIINKLYDYNNFGNIIRTSVLFNVNTIIIPKNFFFINENMIYKSVGYFFKIPICKVNNLLKCIKYLKKKKILIYSISNKFNNIYSNKCNFNKNLCIILGNEHFGINKLILNISDKIIKIPMNNNKSSLNVATSCGIILYEIFLQKLK</sequence>
<evidence type="ECO:0000313" key="5">
    <source>
        <dbReference type="EMBL" id="XBT18916.1"/>
    </source>
</evidence>
<dbReference type="GO" id="GO:0006396">
    <property type="term" value="P:RNA processing"/>
    <property type="evidence" value="ECO:0007669"/>
    <property type="project" value="InterPro"/>
</dbReference>
<dbReference type="GO" id="GO:0003723">
    <property type="term" value="F:RNA binding"/>
    <property type="evidence" value="ECO:0007669"/>
    <property type="project" value="InterPro"/>
</dbReference>
<dbReference type="GO" id="GO:0008173">
    <property type="term" value="F:RNA methyltransferase activity"/>
    <property type="evidence" value="ECO:0007669"/>
    <property type="project" value="InterPro"/>
</dbReference>
<dbReference type="InterPro" id="IPR029026">
    <property type="entry name" value="tRNA_m1G_MTases_N"/>
</dbReference>
<dbReference type="InterPro" id="IPR001537">
    <property type="entry name" value="SpoU_MeTrfase"/>
</dbReference>
<dbReference type="AlphaFoldDB" id="A0AAU7QSI2"/>
<evidence type="ECO:0000256" key="1">
    <source>
        <dbReference type="ARBA" id="ARBA00022603"/>
    </source>
</evidence>
<dbReference type="InterPro" id="IPR004441">
    <property type="entry name" value="rRNA_MeTrfase_TrmH"/>
</dbReference>
<dbReference type="InterPro" id="IPR029028">
    <property type="entry name" value="Alpha/beta_knot_MTases"/>
</dbReference>
<dbReference type="GO" id="GO:0032259">
    <property type="term" value="P:methylation"/>
    <property type="evidence" value="ECO:0007669"/>
    <property type="project" value="UniProtKB-KW"/>
</dbReference>
<dbReference type="Pfam" id="PF00588">
    <property type="entry name" value="SpoU_methylase"/>
    <property type="match status" value="1"/>
</dbReference>
<organism evidence="5">
    <name type="scientific">Candidatus Shikimatogenerans sp. AspAUS03</name>
    <dbReference type="NCBI Taxonomy" id="3158563"/>
    <lineage>
        <taxon>Bacteria</taxon>
        <taxon>Pseudomonadati</taxon>
        <taxon>Bacteroidota</taxon>
        <taxon>Flavobacteriia</taxon>
        <taxon>Flavobacteriales</taxon>
        <taxon>Candidatus Shikimatogenerans</taxon>
    </lineage>
</organism>
<feature type="domain" description="tRNA/rRNA methyltransferase SpoU type" evidence="3">
    <location>
        <begin position="95"/>
        <end position="235"/>
    </location>
</feature>
<dbReference type="GO" id="GO:0005829">
    <property type="term" value="C:cytosol"/>
    <property type="evidence" value="ECO:0007669"/>
    <property type="project" value="TreeGrafter"/>
</dbReference>
<keyword evidence="1 5" id="KW-0489">Methyltransferase</keyword>
<dbReference type="EMBL" id="CP157897">
    <property type="protein sequence ID" value="XBT18916.1"/>
    <property type="molecule type" value="Genomic_DNA"/>
</dbReference>
<name>A0AAU7QSI2_9FLAO</name>
<protein>
    <submittedName>
        <fullName evidence="5">TrmH family RNA methyltransferase</fullName>
    </submittedName>
</protein>
<evidence type="ECO:0000259" key="3">
    <source>
        <dbReference type="Pfam" id="PF00588"/>
    </source>
</evidence>
<dbReference type="InterPro" id="IPR013123">
    <property type="entry name" value="SpoU_subst-bd"/>
</dbReference>
<evidence type="ECO:0000259" key="4">
    <source>
        <dbReference type="Pfam" id="PF08032"/>
    </source>
</evidence>